<protein>
    <submittedName>
        <fullName evidence="1">Uncharacterized protein</fullName>
    </submittedName>
</protein>
<comment type="caution">
    <text evidence="1">The sequence shown here is derived from an EMBL/GenBank/DDBJ whole genome shotgun (WGS) entry which is preliminary data.</text>
</comment>
<evidence type="ECO:0000313" key="1">
    <source>
        <dbReference type="EMBL" id="KAJ3532290.1"/>
    </source>
</evidence>
<dbReference type="EMBL" id="JANRMS010000975">
    <property type="protein sequence ID" value="KAJ3532290.1"/>
    <property type="molecule type" value="Genomic_DNA"/>
</dbReference>
<dbReference type="Proteomes" id="UP001148629">
    <property type="component" value="Unassembled WGS sequence"/>
</dbReference>
<proteinExistence type="predicted"/>
<organism evidence="1 2">
    <name type="scientific">Fusarium decemcellulare</name>
    <dbReference type="NCBI Taxonomy" id="57161"/>
    <lineage>
        <taxon>Eukaryota</taxon>
        <taxon>Fungi</taxon>
        <taxon>Dikarya</taxon>
        <taxon>Ascomycota</taxon>
        <taxon>Pezizomycotina</taxon>
        <taxon>Sordariomycetes</taxon>
        <taxon>Hypocreomycetidae</taxon>
        <taxon>Hypocreales</taxon>
        <taxon>Nectriaceae</taxon>
        <taxon>Fusarium</taxon>
        <taxon>Fusarium decemcellulare species complex</taxon>
    </lineage>
</organism>
<accession>A0ACC1S523</accession>
<sequence length="862" mass="97375">MSTTKRRQNHSCDYCKRSKKACDGYQLNIERAQSDATSAVSGDVGDPKILPCTYCVRTKKECPLNPYWVRARSGSKTESSTSPSEENNAHKTTIRNKRQRIEPEDGSTSDLATSREMGLNPDDLFNLMPTSSPSQIQYWDAPIPSLEATGAFPEDDALAFLGLETESPLNNSEGGLGDLNSEAPGGSTDGSSESLQDALSNLTACLGSQPPELDFQTTMWDFPQPYSTSHGSSFSTRSAPLRGHARRDHRRRRPRLGNWLDQASTSPSPFDTQFGLMERSNNKLITESLLQIYHDVLENNLACWLADDTCPYKLQMQRKSDRLARMSSGSLASTFMPGDAPILPEWGTVWSNRIYRRVMHLDQVSHATRMVRLTRAESRSASRALDLVIMAFATQFSQGSKHRRPLHQPETDQPRDIADELADEFEQNLQLSVWEQAKKALQDVSEVESYRVVYAELIFGLTQRPRADKDVVDDFLPRKGRAPGTKSSALPKVMELMSQDGPPTFMERAARKMQTLKYNFEANESGFLETSQLYQDQDGTRGIDMEERGTIGLLYWLAVMFDTVSSSMNERPIALADEECLNDAAQEKLAKEMASSESQHMNKRWELNLFLKDGPETLHWPCSDELAAEVVTRSAPIKVLLFRHVSYLQNALRRKFYQPVEEIIQSTISTYRYWNTTYGAFFRDLVKDYDSVPPRIKSWFVCIAVPWHLASLMLSDLIDFVDKNNLGRKEATMSRTNSKMTTRIRKSSAIELSDLARVTSPQDMSSPPDQLPNFHFAVNQGPLLTEPWTILLIRAFTKAALFHLGVAEDLRQHECDVLGHDNEDLQQSLVRTEYCIGALWSLSRKSQMAKDIAEVLHQELRS</sequence>
<name>A0ACC1S523_9HYPO</name>
<keyword evidence="2" id="KW-1185">Reference proteome</keyword>
<gene>
    <name evidence="1" type="ORF">NM208_g8508</name>
</gene>
<evidence type="ECO:0000313" key="2">
    <source>
        <dbReference type="Proteomes" id="UP001148629"/>
    </source>
</evidence>
<reference evidence="1" key="1">
    <citation type="submission" date="2022-08" db="EMBL/GenBank/DDBJ databases">
        <title>Genome Sequence of Fusarium decemcellulare.</title>
        <authorList>
            <person name="Buettner E."/>
        </authorList>
    </citation>
    <scope>NUCLEOTIDE SEQUENCE</scope>
    <source>
        <strain evidence="1">Babe19</strain>
    </source>
</reference>